<proteinExistence type="inferred from homology"/>
<comment type="subunit">
    <text evidence="3">Homodimer.</text>
</comment>
<feature type="compositionally biased region" description="Low complexity" evidence="5">
    <location>
        <begin position="165"/>
        <end position="183"/>
    </location>
</feature>
<protein>
    <recommendedName>
        <fullName evidence="3">Protein GrpE</fullName>
    </recommendedName>
    <alternativeName>
        <fullName evidence="3">HSP-70 cofactor</fullName>
    </alternativeName>
</protein>
<dbReference type="RefSeq" id="WP_259865430.1">
    <property type="nucleotide sequence ID" value="NZ_BAAAST010000126.1"/>
</dbReference>
<dbReference type="HAMAP" id="MF_01151">
    <property type="entry name" value="GrpE"/>
    <property type="match status" value="1"/>
</dbReference>
<keyword evidence="3" id="KW-0963">Cytoplasm</keyword>
<evidence type="ECO:0000256" key="1">
    <source>
        <dbReference type="ARBA" id="ARBA00009054"/>
    </source>
</evidence>
<dbReference type="EMBL" id="CP073720">
    <property type="protein sequence ID" value="UWP86294.1"/>
    <property type="molecule type" value="Genomic_DNA"/>
</dbReference>
<keyword evidence="2 3" id="KW-0143">Chaperone</keyword>
<dbReference type="Gene3D" id="3.90.20.20">
    <property type="match status" value="1"/>
</dbReference>
<evidence type="ECO:0000313" key="6">
    <source>
        <dbReference type="EMBL" id="UWP86294.1"/>
    </source>
</evidence>
<dbReference type="PANTHER" id="PTHR21237">
    <property type="entry name" value="GRPE PROTEIN"/>
    <property type="match status" value="1"/>
</dbReference>
<dbReference type="PRINTS" id="PR00773">
    <property type="entry name" value="GRPEPROTEIN"/>
</dbReference>
<keyword evidence="7" id="KW-1185">Reference proteome</keyword>
<evidence type="ECO:0000256" key="5">
    <source>
        <dbReference type="SAM" id="MobiDB-lite"/>
    </source>
</evidence>
<reference evidence="6" key="2">
    <citation type="submission" date="2022-09" db="EMBL/GenBank/DDBJ databases">
        <title>Biosynthetic gene clusters of Dactylosporangioum fulvum.</title>
        <authorList>
            <person name="Caradec T."/>
        </authorList>
    </citation>
    <scope>NUCLEOTIDE SEQUENCE</scope>
    <source>
        <strain evidence="6">NRRL B-16292</strain>
    </source>
</reference>
<dbReference type="Proteomes" id="UP001059617">
    <property type="component" value="Chromosome"/>
</dbReference>
<comment type="subcellular location">
    <subcellularLocation>
        <location evidence="3">Cytoplasm</location>
    </subcellularLocation>
</comment>
<feature type="region of interest" description="Disordered" evidence="5">
    <location>
        <begin position="1"/>
        <end position="30"/>
    </location>
</feature>
<dbReference type="Gene3D" id="2.30.22.10">
    <property type="entry name" value="Head domain of nucleotide exchange factor GrpE"/>
    <property type="match status" value="1"/>
</dbReference>
<accession>A0ABY5WBA0</accession>
<evidence type="ECO:0000256" key="3">
    <source>
        <dbReference type="HAMAP-Rule" id="MF_01151"/>
    </source>
</evidence>
<dbReference type="SUPFAM" id="SSF51064">
    <property type="entry name" value="Head domain of nucleotide exchange factor GrpE"/>
    <property type="match status" value="1"/>
</dbReference>
<sequence>MTEHRAAEQAATDETVAKPAGTPPGDEAADLRDKWQRALAELANTRKWASRNAADQRLNERLAVSAAWLPVLDHLDLALQHAEADPATIVAGVQHVREQAQRVLSLLGFEPIGTVGEPFDPKLHEAAEVVEDAVVPPGTVARVLLPGYAKGDRLLRPAVVAVGAAPQQAGGPEAAAESRPAAGPDDRPGGGADGD</sequence>
<evidence type="ECO:0000256" key="2">
    <source>
        <dbReference type="ARBA" id="ARBA00023186"/>
    </source>
</evidence>
<keyword evidence="3" id="KW-0346">Stress response</keyword>
<evidence type="ECO:0000256" key="4">
    <source>
        <dbReference type="RuleBase" id="RU004478"/>
    </source>
</evidence>
<dbReference type="SUPFAM" id="SSF58014">
    <property type="entry name" value="Coiled-coil domain of nucleotide exchange factor GrpE"/>
    <property type="match status" value="1"/>
</dbReference>
<organism evidence="6 7">
    <name type="scientific">Dactylosporangium fulvum</name>
    <dbReference type="NCBI Taxonomy" id="53359"/>
    <lineage>
        <taxon>Bacteria</taxon>
        <taxon>Bacillati</taxon>
        <taxon>Actinomycetota</taxon>
        <taxon>Actinomycetes</taxon>
        <taxon>Micromonosporales</taxon>
        <taxon>Micromonosporaceae</taxon>
        <taxon>Dactylosporangium</taxon>
    </lineage>
</organism>
<dbReference type="CDD" id="cd00446">
    <property type="entry name" value="GrpE"/>
    <property type="match status" value="1"/>
</dbReference>
<comment type="similarity">
    <text evidence="1 3 4">Belongs to the GrpE family.</text>
</comment>
<name>A0ABY5WBA0_9ACTN</name>
<dbReference type="InterPro" id="IPR009012">
    <property type="entry name" value="GrpE_head"/>
</dbReference>
<dbReference type="InterPro" id="IPR013805">
    <property type="entry name" value="GrpE_CC"/>
</dbReference>
<feature type="region of interest" description="Disordered" evidence="5">
    <location>
        <begin position="165"/>
        <end position="195"/>
    </location>
</feature>
<reference evidence="6" key="1">
    <citation type="submission" date="2021-04" db="EMBL/GenBank/DDBJ databases">
        <authorList>
            <person name="Hartkoorn R.C."/>
            <person name="Beaudoing E."/>
            <person name="Hot D."/>
        </authorList>
    </citation>
    <scope>NUCLEOTIDE SEQUENCE</scope>
    <source>
        <strain evidence="6">NRRL B-16292</strain>
    </source>
</reference>
<gene>
    <name evidence="3" type="primary">grpE</name>
    <name evidence="6" type="ORF">Dfulv_19460</name>
</gene>
<comment type="function">
    <text evidence="3">Participates actively in the response to hyperosmotic and heat shock by preventing the aggregation of stress-denatured proteins, in association with DnaK and GrpE. It is the nucleotide exchange factor for DnaK and may function as a thermosensor. Unfolded proteins bind initially to DnaJ; upon interaction with the DnaJ-bound protein, DnaK hydrolyzes its bound ATP, resulting in the formation of a stable complex. GrpE releases ADP from DnaK; ATP binding to DnaK triggers the release of the substrate protein, thus completing the reaction cycle. Several rounds of ATP-dependent interactions between DnaJ, DnaK and GrpE are required for fully efficient folding.</text>
</comment>
<evidence type="ECO:0000313" key="7">
    <source>
        <dbReference type="Proteomes" id="UP001059617"/>
    </source>
</evidence>
<dbReference type="InterPro" id="IPR000740">
    <property type="entry name" value="GrpE"/>
</dbReference>
<dbReference type="Pfam" id="PF01025">
    <property type="entry name" value="GrpE"/>
    <property type="match status" value="1"/>
</dbReference>
<dbReference type="PANTHER" id="PTHR21237:SF23">
    <property type="entry name" value="GRPE PROTEIN HOMOLOG, MITOCHONDRIAL"/>
    <property type="match status" value="1"/>
</dbReference>